<comment type="caution">
    <text evidence="2">The sequence shown here is derived from an EMBL/GenBank/DDBJ whole genome shotgun (WGS) entry which is preliminary data.</text>
</comment>
<accession>A0A9W7Y957</accession>
<dbReference type="AlphaFoldDB" id="A0A9W7Y957"/>
<feature type="compositionally biased region" description="Low complexity" evidence="1">
    <location>
        <begin position="250"/>
        <end position="264"/>
    </location>
</feature>
<evidence type="ECO:0000313" key="2">
    <source>
        <dbReference type="EMBL" id="KAJ1726711.1"/>
    </source>
</evidence>
<reference evidence="2" key="1">
    <citation type="submission" date="2022-07" db="EMBL/GenBank/DDBJ databases">
        <title>Phylogenomic reconstructions and comparative analyses of Kickxellomycotina fungi.</title>
        <authorList>
            <person name="Reynolds N.K."/>
            <person name="Stajich J.E."/>
            <person name="Barry K."/>
            <person name="Grigoriev I.V."/>
            <person name="Crous P."/>
            <person name="Smith M.E."/>
        </authorList>
    </citation>
    <scope>NUCLEOTIDE SEQUENCE</scope>
    <source>
        <strain evidence="2">BCRC 34381</strain>
    </source>
</reference>
<gene>
    <name evidence="2" type="ORF">LPJ61_005006</name>
</gene>
<dbReference type="EMBL" id="JANBOI010001412">
    <property type="protein sequence ID" value="KAJ1726711.1"/>
    <property type="molecule type" value="Genomic_DNA"/>
</dbReference>
<sequence>MSQNMVMDKEFFRRQLVLWGDAKQVSLKAIPGDVAHRFHFSFTMPYVNMPTPRQTPDIEISYSLEASLFMEAFDQQRGDKSKRDVHKTSIKHFRFEPVVQQLVDYASSAPFETVVPMNDAPPLAPGDPRYPTSSLPSLSLLSFQSAKKPHMALNVIQPTSAFLPGETVDLLLLAPSGKKITNALFQVRENVRCRKSSAPIIDESDVPVLWKYSVDLTSPQEITFNKLTKSAVAQDIGLLGRCLVTSQPGAPQGVPQGVPQGIPGDVTATISSPPPPPAPPHNPHSASDSPSASAGDQGSRILRIKPEDGLAIVNVHVSGARSQQRSGVQLSPLAESHEANGSCASDAFDSAGTAHALDASPLLPHSPPPLHGPPLAGIPARGRTGSLGAIPAQHLYSQSYGPGAPPVAVAAAVSAATPHHNLRARSTLPMPASGPYHGPPSNVPGSRMSKSISPEEMDDSISERSSISDSMSIRYQPTKALLAANFPSLNRGAQATAAGARGLVRTSEAPAALGGLLPKGSYKFARIRFTLPPVTEMSPVSSVYLDFEYTVDISMSIGGSFGTTKRALGKLPLKIVTVRSAPKLRKGASTNSGYIGSQAMTDPAASTHSLRDSLSCLNLSITHSDEALGGGPNSNGSPANTLTEVHFDAPGVAAAAAAATIAAAHGDPRLVDGSYPCLLSFIQNGEKVPAPALEYINIGSRLM</sequence>
<dbReference type="InterPro" id="IPR014752">
    <property type="entry name" value="Arrestin-like_C"/>
</dbReference>
<protein>
    <recommendedName>
        <fullName evidence="4">Arrestin-like N-terminal domain-containing protein</fullName>
    </recommendedName>
</protein>
<feature type="region of interest" description="Disordered" evidence="1">
    <location>
        <begin position="428"/>
        <end position="469"/>
    </location>
</feature>
<feature type="compositionally biased region" description="Pro residues" evidence="1">
    <location>
        <begin position="272"/>
        <end position="282"/>
    </location>
</feature>
<feature type="compositionally biased region" description="Low complexity" evidence="1">
    <location>
        <begin position="283"/>
        <end position="294"/>
    </location>
</feature>
<evidence type="ECO:0008006" key="4">
    <source>
        <dbReference type="Google" id="ProtNLM"/>
    </source>
</evidence>
<organism evidence="2 3">
    <name type="scientific">Coemansia biformis</name>
    <dbReference type="NCBI Taxonomy" id="1286918"/>
    <lineage>
        <taxon>Eukaryota</taxon>
        <taxon>Fungi</taxon>
        <taxon>Fungi incertae sedis</taxon>
        <taxon>Zoopagomycota</taxon>
        <taxon>Kickxellomycotina</taxon>
        <taxon>Kickxellomycetes</taxon>
        <taxon>Kickxellales</taxon>
        <taxon>Kickxellaceae</taxon>
        <taxon>Coemansia</taxon>
    </lineage>
</organism>
<feature type="region of interest" description="Disordered" evidence="1">
    <location>
        <begin position="250"/>
        <end position="297"/>
    </location>
</feature>
<evidence type="ECO:0000313" key="3">
    <source>
        <dbReference type="Proteomes" id="UP001143981"/>
    </source>
</evidence>
<proteinExistence type="predicted"/>
<feature type="region of interest" description="Disordered" evidence="1">
    <location>
        <begin position="358"/>
        <end position="382"/>
    </location>
</feature>
<dbReference type="OrthoDB" id="5561254at2759"/>
<evidence type="ECO:0000256" key="1">
    <source>
        <dbReference type="SAM" id="MobiDB-lite"/>
    </source>
</evidence>
<name>A0A9W7Y957_9FUNG</name>
<dbReference type="Proteomes" id="UP001143981">
    <property type="component" value="Unassembled WGS sequence"/>
</dbReference>
<keyword evidence="3" id="KW-1185">Reference proteome</keyword>
<dbReference type="Gene3D" id="2.60.40.640">
    <property type="match status" value="1"/>
</dbReference>